<proteinExistence type="predicted"/>
<organism evidence="1">
    <name type="scientific">Cronobacter phage CSP1</name>
    <dbReference type="NCBI Taxonomy" id="1983560"/>
    <lineage>
        <taxon>Viruses</taxon>
        <taxon>Duplodnaviria</taxon>
        <taxon>Heunggongvirae</taxon>
        <taxon>Uroviricota</taxon>
        <taxon>Caudoviricetes</taxon>
    </lineage>
</organism>
<dbReference type="EMBL" id="KY982929">
    <property type="protein sequence ID" value="ARW59092.1"/>
    <property type="molecule type" value="Genomic_DNA"/>
</dbReference>
<reference evidence="1" key="1">
    <citation type="submission" date="2017-04" db="EMBL/GenBank/DDBJ databases">
        <title>Complete genome sequencing of Cronobacter sakazakii phage CSP1.</title>
        <authorList>
            <person name="Kim M."/>
            <person name="Kim M."/>
            <person name="Ryu S."/>
        </authorList>
    </citation>
    <scope>NUCLEOTIDE SEQUENCE</scope>
</reference>
<gene>
    <name evidence="1" type="ORF">CSP1_060</name>
</gene>
<evidence type="ECO:0000313" key="1">
    <source>
        <dbReference type="EMBL" id="ARW59092.1"/>
    </source>
</evidence>
<name>A0AB33C5W4_9CAUD</name>
<sequence length="67" mass="7905">MTHVEEFNHNYITTTEIENRFGISKFKLSRMRECIPGAIKIGSVYIYKRSLAEPVLEKMQGDKRRRS</sequence>
<accession>A0AB33C5W4</accession>
<protein>
    <recommendedName>
        <fullName evidence="2">DNA-binding protein</fullName>
    </recommendedName>
</protein>
<evidence type="ECO:0008006" key="2">
    <source>
        <dbReference type="Google" id="ProtNLM"/>
    </source>
</evidence>